<dbReference type="RefSeq" id="WP_092573536.1">
    <property type="nucleotide sequence ID" value="NZ_FMAF01000003.1"/>
</dbReference>
<dbReference type="OrthoDB" id="7858662at2"/>
<organism evidence="1 2">
    <name type="scientific">Rhizobium lusitanum</name>
    <dbReference type="NCBI Taxonomy" id="293958"/>
    <lineage>
        <taxon>Bacteria</taxon>
        <taxon>Pseudomonadati</taxon>
        <taxon>Pseudomonadota</taxon>
        <taxon>Alphaproteobacteria</taxon>
        <taxon>Hyphomicrobiales</taxon>
        <taxon>Rhizobiaceae</taxon>
        <taxon>Rhizobium/Agrobacterium group</taxon>
        <taxon>Rhizobium</taxon>
    </lineage>
</organism>
<protein>
    <recommendedName>
        <fullName evidence="3">ArsR family transcriptional regulator</fullName>
    </recommendedName>
</protein>
<gene>
    <name evidence="1" type="ORF">GA0061101_103258</name>
</gene>
<evidence type="ECO:0000313" key="2">
    <source>
        <dbReference type="Proteomes" id="UP000199205"/>
    </source>
</evidence>
<name>A0A1C3USG2_9HYPH</name>
<dbReference type="AlphaFoldDB" id="A0A1C3USG2"/>
<evidence type="ECO:0000313" key="1">
    <source>
        <dbReference type="EMBL" id="SCB18401.1"/>
    </source>
</evidence>
<dbReference type="EMBL" id="FMAF01000003">
    <property type="protein sequence ID" value="SCB18401.1"/>
    <property type="molecule type" value="Genomic_DNA"/>
</dbReference>
<accession>A0A1C3USG2</accession>
<sequence>MSDFDEYLTQDARLTILKALAQEANATMNETILTKVLETFGHTRSRDWVRTQISKLAELGAVRTVHAGTVVIATLTQAGLDHVERRSIIAGVARPSLGN</sequence>
<dbReference type="InterPro" id="IPR036390">
    <property type="entry name" value="WH_DNA-bd_sf"/>
</dbReference>
<dbReference type="SUPFAM" id="SSF46785">
    <property type="entry name" value="Winged helix' DNA-binding domain"/>
    <property type="match status" value="1"/>
</dbReference>
<dbReference type="Proteomes" id="UP000199205">
    <property type="component" value="Unassembled WGS sequence"/>
</dbReference>
<proteinExistence type="predicted"/>
<evidence type="ECO:0008006" key="3">
    <source>
        <dbReference type="Google" id="ProtNLM"/>
    </source>
</evidence>
<reference evidence="1 2" key="1">
    <citation type="submission" date="2016-08" db="EMBL/GenBank/DDBJ databases">
        <authorList>
            <person name="Seilhamer J.J."/>
        </authorList>
    </citation>
    <scope>NUCLEOTIDE SEQUENCE [LARGE SCALE GENOMIC DNA]</scope>
    <source>
        <strain evidence="1 2">P1-7</strain>
    </source>
</reference>